<proteinExistence type="predicted"/>
<evidence type="ECO:0000313" key="3">
    <source>
        <dbReference type="EMBL" id="KZP00591.1"/>
    </source>
</evidence>
<dbReference type="AlphaFoldDB" id="A0A167R5X3"/>
<dbReference type="InterPro" id="IPR021711">
    <property type="entry name" value="DUF3295"/>
</dbReference>
<evidence type="ECO:0000313" key="4">
    <source>
        <dbReference type="Proteomes" id="UP000076738"/>
    </source>
</evidence>
<feature type="compositionally biased region" description="Basic residues" evidence="1">
    <location>
        <begin position="65"/>
        <end position="81"/>
    </location>
</feature>
<name>A0A167R5X3_CALVF</name>
<evidence type="ECO:0000259" key="2">
    <source>
        <dbReference type="Pfam" id="PF11702"/>
    </source>
</evidence>
<evidence type="ECO:0000256" key="1">
    <source>
        <dbReference type="SAM" id="MobiDB-lite"/>
    </source>
</evidence>
<dbReference type="OrthoDB" id="515401at2759"/>
<dbReference type="STRING" id="1330018.A0A167R5X3"/>
<reference evidence="3 4" key="1">
    <citation type="journal article" date="2016" name="Mol. Biol. Evol.">
        <title>Comparative Genomics of Early-Diverging Mushroom-Forming Fungi Provides Insights into the Origins of Lignocellulose Decay Capabilities.</title>
        <authorList>
            <person name="Nagy L.G."/>
            <person name="Riley R."/>
            <person name="Tritt A."/>
            <person name="Adam C."/>
            <person name="Daum C."/>
            <person name="Floudas D."/>
            <person name="Sun H."/>
            <person name="Yadav J.S."/>
            <person name="Pangilinan J."/>
            <person name="Larsson K.H."/>
            <person name="Matsuura K."/>
            <person name="Barry K."/>
            <person name="Labutti K."/>
            <person name="Kuo R."/>
            <person name="Ohm R.A."/>
            <person name="Bhattacharya S.S."/>
            <person name="Shirouzu T."/>
            <person name="Yoshinaga Y."/>
            <person name="Martin F.M."/>
            <person name="Grigoriev I.V."/>
            <person name="Hibbett D.S."/>
        </authorList>
    </citation>
    <scope>NUCLEOTIDE SEQUENCE [LARGE SCALE GENOMIC DNA]</scope>
    <source>
        <strain evidence="3 4">TUFC12733</strain>
    </source>
</reference>
<feature type="region of interest" description="Disordered" evidence="1">
    <location>
        <begin position="144"/>
        <end position="518"/>
    </location>
</feature>
<feature type="region of interest" description="Disordered" evidence="1">
    <location>
        <begin position="46"/>
        <end position="127"/>
    </location>
</feature>
<protein>
    <recommendedName>
        <fullName evidence="2">DUF3295 domain-containing protein</fullName>
    </recommendedName>
</protein>
<feature type="compositionally biased region" description="Basic and acidic residues" evidence="1">
    <location>
        <begin position="501"/>
        <end position="514"/>
    </location>
</feature>
<feature type="region of interest" description="Disordered" evidence="1">
    <location>
        <begin position="814"/>
        <end position="849"/>
    </location>
</feature>
<feature type="compositionally biased region" description="Pro residues" evidence="1">
    <location>
        <begin position="89"/>
        <end position="100"/>
    </location>
</feature>
<sequence length="879" mass="94924">MYQNDERGILGHCASRAILAQPTTTSIGAAELLRDAACIGMVPHMPGARARTGKEGAGADLLPQRRSRSRSPARAWRAWRKSSKERTLSPPPTTPKPTPLAIPGMEDEQQECTPSAPPAPPRPPSTRTQKMFVFVPLQEVTMNGHNAALGGSTGQPPPKDDAQQPEKGDTENSKEHASKRSKIFFIQSPGRDVGSSYSDSHTSPDSDENADVRQGKPIPPAAQAVSQQPTADAPETPSPAPRPNGPVRTKSKRQMHPPTRTMKHTSAKTRVLGSGYQRPAPPPVVQRAGSEKKLANLPPTRRADSEPLPLQEKGRGTEELAQSQAQVAATKPVVPPGVGSPQVIRRREPEPAPAVRAIPSSSPAVLRAPPPTPASVMNTRPAVRGFPSSSPAVLRAPPPTPASVMNTRPPPAVSPSRLRVPPPTPVTVMQRSLPPPPPPAVAPTPQVARAPSHHTAHRSPPPPASPEDVDEDDDSEWFDSDAETDYEDPEAEAARQAELQRAAEEAKRQREMFSKRRTPSRVELVELGRIGGGLSRLFHPDPNVVESDLYRTQSATDASAKATMAERLKANKSAVELRPNPPAPASATASEARKHAAPLKLSRSTAALPTVQNQSVRAGESVTGSSTHGWLLKGKPEDEEESEEETEEPEDLGMSRSLAQQRLEAFASRSRSRTGSKRATPPTPLRSSTEPMQPTPPAPVEGRPPSRTSPVRSGSHHQVSFAPVETVEPENAPSQPIDFAPPHPYNQRIAQQNTPRTAARIMMADELSESVRRQLLWMRASRATGFPNNMPRVQSQDDVARNPPRVARALVDEDRRSAPQPGLRQGVVPVADSPRRRSAAGLRPLTPLQRNEQRQANALQRTRSLAEGLAHHDFHIAGW</sequence>
<feature type="compositionally biased region" description="Acidic residues" evidence="1">
    <location>
        <begin position="637"/>
        <end position="651"/>
    </location>
</feature>
<dbReference type="Proteomes" id="UP000076738">
    <property type="component" value="Unassembled WGS sequence"/>
</dbReference>
<accession>A0A167R5X3</accession>
<dbReference type="Pfam" id="PF11702">
    <property type="entry name" value="DUF3295"/>
    <property type="match status" value="1"/>
</dbReference>
<keyword evidence="4" id="KW-1185">Reference proteome</keyword>
<feature type="compositionally biased region" description="Acidic residues" evidence="1">
    <location>
        <begin position="467"/>
        <end position="491"/>
    </location>
</feature>
<feature type="compositionally biased region" description="Polar residues" evidence="1">
    <location>
        <begin position="602"/>
        <end position="628"/>
    </location>
</feature>
<feature type="compositionally biased region" description="Basic residues" evidence="1">
    <location>
        <begin position="249"/>
        <end position="267"/>
    </location>
</feature>
<feature type="compositionally biased region" description="Polar residues" evidence="1">
    <location>
        <begin position="706"/>
        <end position="718"/>
    </location>
</feature>
<organism evidence="3 4">
    <name type="scientific">Calocera viscosa (strain TUFC12733)</name>
    <dbReference type="NCBI Taxonomy" id="1330018"/>
    <lineage>
        <taxon>Eukaryota</taxon>
        <taxon>Fungi</taxon>
        <taxon>Dikarya</taxon>
        <taxon>Basidiomycota</taxon>
        <taxon>Agaricomycotina</taxon>
        <taxon>Dacrymycetes</taxon>
        <taxon>Dacrymycetales</taxon>
        <taxon>Dacrymycetaceae</taxon>
        <taxon>Calocera</taxon>
    </lineage>
</organism>
<feature type="compositionally biased region" description="Pro residues" evidence="1">
    <location>
        <begin position="433"/>
        <end position="442"/>
    </location>
</feature>
<feature type="domain" description="DUF3295" evidence="2">
    <location>
        <begin position="719"/>
        <end position="800"/>
    </location>
</feature>
<gene>
    <name evidence="3" type="ORF">CALVIDRAFT_524882</name>
</gene>
<feature type="compositionally biased region" description="Pro residues" evidence="1">
    <location>
        <begin position="115"/>
        <end position="124"/>
    </location>
</feature>
<feature type="region of interest" description="Disordered" evidence="1">
    <location>
        <begin position="553"/>
        <end position="747"/>
    </location>
</feature>
<dbReference type="EMBL" id="KV417269">
    <property type="protein sequence ID" value="KZP00591.1"/>
    <property type="molecule type" value="Genomic_DNA"/>
</dbReference>
<feature type="compositionally biased region" description="Basic and acidic residues" evidence="1">
    <location>
        <begin position="158"/>
        <end position="178"/>
    </location>
</feature>